<evidence type="ECO:0000313" key="3">
    <source>
        <dbReference type="Proteomes" id="UP000317835"/>
    </source>
</evidence>
<gene>
    <name evidence="2" type="ORF">ElP_02510</name>
</gene>
<keyword evidence="1" id="KW-1133">Transmembrane helix</keyword>
<proteinExistence type="predicted"/>
<keyword evidence="1" id="KW-0472">Membrane</keyword>
<dbReference type="RefSeq" id="WP_145266487.1">
    <property type="nucleotide sequence ID" value="NZ_CP036426.1"/>
</dbReference>
<protein>
    <recommendedName>
        <fullName evidence="4">Inner membrane protein YjcH</fullName>
    </recommendedName>
</protein>
<feature type="transmembrane region" description="Helical" evidence="1">
    <location>
        <begin position="61"/>
        <end position="81"/>
    </location>
</feature>
<evidence type="ECO:0008006" key="4">
    <source>
        <dbReference type="Google" id="ProtNLM"/>
    </source>
</evidence>
<organism evidence="2 3">
    <name type="scientific">Tautonia plasticadhaerens</name>
    <dbReference type="NCBI Taxonomy" id="2527974"/>
    <lineage>
        <taxon>Bacteria</taxon>
        <taxon>Pseudomonadati</taxon>
        <taxon>Planctomycetota</taxon>
        <taxon>Planctomycetia</taxon>
        <taxon>Isosphaerales</taxon>
        <taxon>Isosphaeraceae</taxon>
        <taxon>Tautonia</taxon>
    </lineage>
</organism>
<dbReference type="AlphaFoldDB" id="A0A518GV09"/>
<name>A0A518GV09_9BACT</name>
<dbReference type="Proteomes" id="UP000317835">
    <property type="component" value="Chromosome"/>
</dbReference>
<keyword evidence="1" id="KW-0812">Transmembrane</keyword>
<accession>A0A518GV09</accession>
<dbReference type="KEGG" id="tpla:ElP_02510"/>
<dbReference type="OrthoDB" id="290233at2"/>
<evidence type="ECO:0000256" key="1">
    <source>
        <dbReference type="SAM" id="Phobius"/>
    </source>
</evidence>
<reference evidence="2 3" key="1">
    <citation type="submission" date="2019-02" db="EMBL/GenBank/DDBJ databases">
        <title>Deep-cultivation of Planctomycetes and their phenomic and genomic characterization uncovers novel biology.</title>
        <authorList>
            <person name="Wiegand S."/>
            <person name="Jogler M."/>
            <person name="Boedeker C."/>
            <person name="Pinto D."/>
            <person name="Vollmers J."/>
            <person name="Rivas-Marin E."/>
            <person name="Kohn T."/>
            <person name="Peeters S.H."/>
            <person name="Heuer A."/>
            <person name="Rast P."/>
            <person name="Oberbeckmann S."/>
            <person name="Bunk B."/>
            <person name="Jeske O."/>
            <person name="Meyerdierks A."/>
            <person name="Storesund J.E."/>
            <person name="Kallscheuer N."/>
            <person name="Luecker S."/>
            <person name="Lage O.M."/>
            <person name="Pohl T."/>
            <person name="Merkel B.J."/>
            <person name="Hornburger P."/>
            <person name="Mueller R.-W."/>
            <person name="Bruemmer F."/>
            <person name="Labrenz M."/>
            <person name="Spormann A.M."/>
            <person name="Op den Camp H."/>
            <person name="Overmann J."/>
            <person name="Amann R."/>
            <person name="Jetten M.S.M."/>
            <person name="Mascher T."/>
            <person name="Medema M.H."/>
            <person name="Devos D.P."/>
            <person name="Kaster A.-K."/>
            <person name="Ovreas L."/>
            <person name="Rohde M."/>
            <person name="Galperin M.Y."/>
            <person name="Jogler C."/>
        </authorList>
    </citation>
    <scope>NUCLEOTIDE SEQUENCE [LARGE SCALE GENOMIC DNA]</scope>
    <source>
        <strain evidence="2 3">ElP</strain>
    </source>
</reference>
<feature type="transmembrane region" description="Helical" evidence="1">
    <location>
        <begin position="18"/>
        <end position="41"/>
    </location>
</feature>
<evidence type="ECO:0000313" key="2">
    <source>
        <dbReference type="EMBL" id="QDV32419.1"/>
    </source>
</evidence>
<sequence>MPTPAPDPTYRNARREAIVILCAWLASTVYCCAYAFLFGYQRDGRPLSVDDIRPVLGIPSWVFWGVMAPWLACSAFTAWFAGFRMADDDLGADLADELDRDIREAAEHGGDADARA</sequence>
<dbReference type="EMBL" id="CP036426">
    <property type="protein sequence ID" value="QDV32419.1"/>
    <property type="molecule type" value="Genomic_DNA"/>
</dbReference>
<keyword evidence="3" id="KW-1185">Reference proteome</keyword>